<dbReference type="InterPro" id="IPR002523">
    <property type="entry name" value="MgTranspt_CorA/ZnTranspt_ZntB"/>
</dbReference>
<dbReference type="AlphaFoldDB" id="A0A9P5YQ61"/>
<organism evidence="7 8">
    <name type="scientific">Pholiota conissans</name>
    <dbReference type="NCBI Taxonomy" id="109636"/>
    <lineage>
        <taxon>Eukaryota</taxon>
        <taxon>Fungi</taxon>
        <taxon>Dikarya</taxon>
        <taxon>Basidiomycota</taxon>
        <taxon>Agaricomycotina</taxon>
        <taxon>Agaricomycetes</taxon>
        <taxon>Agaricomycetidae</taxon>
        <taxon>Agaricales</taxon>
        <taxon>Agaricineae</taxon>
        <taxon>Strophariaceae</taxon>
        <taxon>Pholiota</taxon>
    </lineage>
</organism>
<proteinExistence type="predicted"/>
<comment type="subcellular location">
    <subcellularLocation>
        <location evidence="1">Cell membrane</location>
        <topology evidence="1">Multi-pass membrane protein</topology>
    </subcellularLocation>
</comment>
<dbReference type="GO" id="GO:0015087">
    <property type="term" value="F:cobalt ion transmembrane transporter activity"/>
    <property type="evidence" value="ECO:0007669"/>
    <property type="project" value="TreeGrafter"/>
</dbReference>
<dbReference type="PANTHER" id="PTHR46494:SF1">
    <property type="entry name" value="CORA FAMILY METAL ION TRANSPORTER (EUROFUNG)"/>
    <property type="match status" value="1"/>
</dbReference>
<feature type="region of interest" description="Disordered" evidence="5">
    <location>
        <begin position="1"/>
        <end position="30"/>
    </location>
</feature>
<dbReference type="Proteomes" id="UP000807469">
    <property type="component" value="Unassembled WGS sequence"/>
</dbReference>
<dbReference type="GO" id="GO:0050897">
    <property type="term" value="F:cobalt ion binding"/>
    <property type="evidence" value="ECO:0007669"/>
    <property type="project" value="TreeGrafter"/>
</dbReference>
<keyword evidence="4 6" id="KW-0472">Membrane</keyword>
<keyword evidence="2 6" id="KW-0812">Transmembrane</keyword>
<evidence type="ECO:0000256" key="3">
    <source>
        <dbReference type="ARBA" id="ARBA00022989"/>
    </source>
</evidence>
<dbReference type="GO" id="GO:0015095">
    <property type="term" value="F:magnesium ion transmembrane transporter activity"/>
    <property type="evidence" value="ECO:0007669"/>
    <property type="project" value="TreeGrafter"/>
</dbReference>
<evidence type="ECO:0000313" key="7">
    <source>
        <dbReference type="EMBL" id="KAF9473382.1"/>
    </source>
</evidence>
<dbReference type="Pfam" id="PF01544">
    <property type="entry name" value="CorA"/>
    <property type="match status" value="1"/>
</dbReference>
<gene>
    <name evidence="7" type="ORF">BDN70DRAFT_867464</name>
</gene>
<evidence type="ECO:0000313" key="8">
    <source>
        <dbReference type="Proteomes" id="UP000807469"/>
    </source>
</evidence>
<name>A0A9P5YQ61_9AGAR</name>
<evidence type="ECO:0000256" key="5">
    <source>
        <dbReference type="SAM" id="MobiDB-lite"/>
    </source>
</evidence>
<evidence type="ECO:0000256" key="6">
    <source>
        <dbReference type="SAM" id="Phobius"/>
    </source>
</evidence>
<keyword evidence="8" id="KW-1185">Reference proteome</keyword>
<reference evidence="7" key="1">
    <citation type="submission" date="2020-11" db="EMBL/GenBank/DDBJ databases">
        <authorList>
            <consortium name="DOE Joint Genome Institute"/>
            <person name="Ahrendt S."/>
            <person name="Riley R."/>
            <person name="Andreopoulos W."/>
            <person name="Labutti K."/>
            <person name="Pangilinan J."/>
            <person name="Ruiz-Duenas F.J."/>
            <person name="Barrasa J.M."/>
            <person name="Sanchez-Garcia M."/>
            <person name="Camarero S."/>
            <person name="Miyauchi S."/>
            <person name="Serrano A."/>
            <person name="Linde D."/>
            <person name="Babiker R."/>
            <person name="Drula E."/>
            <person name="Ayuso-Fernandez I."/>
            <person name="Pacheco R."/>
            <person name="Padilla G."/>
            <person name="Ferreira P."/>
            <person name="Barriuso J."/>
            <person name="Kellner H."/>
            <person name="Castanera R."/>
            <person name="Alfaro M."/>
            <person name="Ramirez L."/>
            <person name="Pisabarro A.G."/>
            <person name="Kuo A."/>
            <person name="Tritt A."/>
            <person name="Lipzen A."/>
            <person name="He G."/>
            <person name="Yan M."/>
            <person name="Ng V."/>
            <person name="Cullen D."/>
            <person name="Martin F."/>
            <person name="Rosso M.-N."/>
            <person name="Henrissat B."/>
            <person name="Hibbett D."/>
            <person name="Martinez A.T."/>
            <person name="Grigoriev I.V."/>
        </authorList>
    </citation>
    <scope>NUCLEOTIDE SEQUENCE</scope>
    <source>
        <strain evidence="7">CIRM-BRFM 674</strain>
    </source>
</reference>
<dbReference type="GO" id="GO:0000287">
    <property type="term" value="F:magnesium ion binding"/>
    <property type="evidence" value="ECO:0007669"/>
    <property type="project" value="TreeGrafter"/>
</dbReference>
<evidence type="ECO:0000256" key="1">
    <source>
        <dbReference type="ARBA" id="ARBA00004651"/>
    </source>
</evidence>
<dbReference type="InterPro" id="IPR045863">
    <property type="entry name" value="CorA_TM1_TM2"/>
</dbReference>
<dbReference type="Gene3D" id="1.20.58.340">
    <property type="entry name" value="Magnesium transport protein CorA, transmembrane region"/>
    <property type="match status" value="1"/>
</dbReference>
<protein>
    <submittedName>
        <fullName evidence="7">Uncharacterized protein</fullName>
    </submittedName>
</protein>
<feature type="transmembrane region" description="Helical" evidence="6">
    <location>
        <begin position="459"/>
        <end position="479"/>
    </location>
</feature>
<dbReference type="GO" id="GO:0005886">
    <property type="term" value="C:plasma membrane"/>
    <property type="evidence" value="ECO:0007669"/>
    <property type="project" value="UniProtKB-SubCell"/>
</dbReference>
<sequence length="591" mass="67768">MSRSVHLGQETPSVPTKVPTPRHRHAAPSAPWPFVDIEDEVDPNRIEDPDSHLVLSAAACDHKQTPEQEVCWCKYPQSLYPNWTPRQQKKAKLTKVLEKRMERCTVHYLDVNKDGTFVDAGKREVNDRTVDSHWKAIQAGRPQCVHIRALFVEGLSGNMLQILGTRYNLEPFFFSSTIGWIPSRHRSNVIPCESDHITITLTFIKPLVNPIEVLPEAPTDSPRKKEWVIDTRAPLNLRSNNFMLLADQLAVHMVRSRSSNTIISLHPNEDHKSTSAKTLHSRVHAAGRSVYWGNILKDSSDPTFVLLSLLWYALYAWDEALEHLYNHICFLETEVILTNDMQLTHELHVVRAHLLHFESLLEDFRKTVEFVQGTPNPSVQPREGEEVGEEYKRSREIMERECGNMLTDIARLERSRDLQDKRVKNVMDLAFSMVNIEDSRRMQKLTEAAMKDSAAIKQISYLTMAFAPAGFVAAAFGMNVTELSPGSYGTLAHYFATAIPFTIFTIWIIVAYQIQIRDPRSAEGLLQEEEEPVESKDLGGLLQNPQVAAFRRMDFWERLWWPAILVSTMMERKKLRQELRKAPPSFTFDHL</sequence>
<evidence type="ECO:0000256" key="2">
    <source>
        <dbReference type="ARBA" id="ARBA00022692"/>
    </source>
</evidence>
<dbReference type="OrthoDB" id="3231000at2759"/>
<feature type="transmembrane region" description="Helical" evidence="6">
    <location>
        <begin position="491"/>
        <end position="512"/>
    </location>
</feature>
<comment type="caution">
    <text evidence="7">The sequence shown here is derived from an EMBL/GenBank/DDBJ whole genome shotgun (WGS) entry which is preliminary data.</text>
</comment>
<accession>A0A9P5YQ61</accession>
<evidence type="ECO:0000256" key="4">
    <source>
        <dbReference type="ARBA" id="ARBA00023136"/>
    </source>
</evidence>
<dbReference type="EMBL" id="MU155447">
    <property type="protein sequence ID" value="KAF9473382.1"/>
    <property type="molecule type" value="Genomic_DNA"/>
</dbReference>
<dbReference type="SUPFAM" id="SSF144083">
    <property type="entry name" value="Magnesium transport protein CorA, transmembrane region"/>
    <property type="match status" value="1"/>
</dbReference>
<dbReference type="PANTHER" id="PTHR46494">
    <property type="entry name" value="CORA FAMILY METAL ION TRANSPORTER (EUROFUNG)"/>
    <property type="match status" value="1"/>
</dbReference>
<keyword evidence="3 6" id="KW-1133">Transmembrane helix</keyword>